<dbReference type="EMBL" id="BK067788">
    <property type="protein sequence ID" value="DBA51976.1"/>
    <property type="molecule type" value="Genomic_DNA"/>
</dbReference>
<sequence>MCNIMIQTSIELDDCSIEDMNQKLNYYKALQIAASLSEPKVFLNKEEIIKP</sequence>
<name>A0AAT9J9U5_9VIRU</name>
<organism evidence="1">
    <name type="scientific">Nitrosopumilaceae spindle-shaped virus</name>
    <dbReference type="NCBI Taxonomy" id="3065433"/>
    <lineage>
        <taxon>Viruses</taxon>
    </lineage>
</organism>
<accession>A0AAT9J9U5</accession>
<reference evidence="1" key="1">
    <citation type="journal article" date="2024" name="Environ. Microbiol. Rep.">
        <title>Hiding in plain sight: The discovery of complete genomes of 11 hypothetical spindle-shaped viruses that putatively infect mesophilic ammonia-oxidizing archaea.</title>
        <authorList>
            <person name="Ni Y."/>
            <person name="Xu T."/>
            <person name="Yan S."/>
            <person name="Chen L."/>
            <person name="Wang Y."/>
        </authorList>
    </citation>
    <scope>NUCLEOTIDE SEQUENCE</scope>
    <source>
        <strain evidence="1">NTM1</strain>
    </source>
</reference>
<protein>
    <submittedName>
        <fullName evidence="1">ORF18</fullName>
    </submittedName>
</protein>
<evidence type="ECO:0000313" key="1">
    <source>
        <dbReference type="EMBL" id="DBA51976.1"/>
    </source>
</evidence>
<proteinExistence type="predicted"/>
<reference evidence="1" key="2">
    <citation type="submission" date="2024-03" db="EMBL/GenBank/DDBJ databases">
        <authorList>
            <person name="Ni Y."/>
            <person name="Xu T."/>
            <person name="Yan S."/>
            <person name="Chen L."/>
            <person name="Wang Y."/>
        </authorList>
    </citation>
    <scope>NUCLEOTIDE SEQUENCE</scope>
    <source>
        <strain evidence="1">NTM1</strain>
    </source>
</reference>